<keyword evidence="12" id="KW-1185">Reference proteome</keyword>
<evidence type="ECO:0000256" key="5">
    <source>
        <dbReference type="ARBA" id="ARBA00022729"/>
    </source>
</evidence>
<dbReference type="GO" id="GO:0050994">
    <property type="term" value="P:regulation of lipid catabolic process"/>
    <property type="evidence" value="ECO:0007669"/>
    <property type="project" value="InterPro"/>
</dbReference>
<dbReference type="GO" id="GO:0030154">
    <property type="term" value="P:cell differentiation"/>
    <property type="evidence" value="ECO:0007669"/>
    <property type="project" value="UniProtKB-KW"/>
</dbReference>
<evidence type="ECO:0000256" key="4">
    <source>
        <dbReference type="ARBA" id="ARBA00022525"/>
    </source>
</evidence>
<evidence type="ECO:0000256" key="3">
    <source>
        <dbReference type="ARBA" id="ARBA00022500"/>
    </source>
</evidence>
<keyword evidence="4" id="KW-0964">Secreted</keyword>
<feature type="signal peptide" evidence="10">
    <location>
        <begin position="1"/>
        <end position="21"/>
    </location>
</feature>
<dbReference type="GO" id="GO:0006935">
    <property type="term" value="P:chemotaxis"/>
    <property type="evidence" value="ECO:0007669"/>
    <property type="project" value="UniProtKB-KW"/>
</dbReference>
<feature type="chain" id="PRO_5043542302" description="Retinoic acid receptor responder protein 2" evidence="10">
    <location>
        <begin position="22"/>
        <end position="164"/>
    </location>
</feature>
<dbReference type="Gene3D" id="3.10.450.10">
    <property type="match status" value="1"/>
</dbReference>
<keyword evidence="5 10" id="KW-0732">Signal</keyword>
<proteinExistence type="predicted"/>
<evidence type="ECO:0000256" key="8">
    <source>
        <dbReference type="ARBA" id="ARBA00023198"/>
    </source>
</evidence>
<evidence type="ECO:0000256" key="10">
    <source>
        <dbReference type="SAM" id="SignalP"/>
    </source>
</evidence>
<keyword evidence="7" id="KW-1015">Disulfide bond</keyword>
<evidence type="ECO:0000313" key="12">
    <source>
        <dbReference type="Proteomes" id="UP001479290"/>
    </source>
</evidence>
<evidence type="ECO:0000256" key="6">
    <source>
        <dbReference type="ARBA" id="ARBA00022782"/>
    </source>
</evidence>
<dbReference type="Proteomes" id="UP001479290">
    <property type="component" value="Unassembled WGS sequence"/>
</dbReference>
<accession>A0AAW1YYT4</accession>
<evidence type="ECO:0000256" key="2">
    <source>
        <dbReference type="ARBA" id="ARBA00018808"/>
    </source>
</evidence>
<dbReference type="GO" id="GO:0005102">
    <property type="term" value="F:signaling receptor binding"/>
    <property type="evidence" value="ECO:0007669"/>
    <property type="project" value="InterPro"/>
</dbReference>
<dbReference type="InterPro" id="IPR029562">
    <property type="entry name" value="Chemerin"/>
</dbReference>
<evidence type="ECO:0000313" key="11">
    <source>
        <dbReference type="EMBL" id="KAK9953095.1"/>
    </source>
</evidence>
<evidence type="ECO:0000256" key="1">
    <source>
        <dbReference type="ARBA" id="ARBA00004613"/>
    </source>
</evidence>
<dbReference type="AlphaFoldDB" id="A0AAW1YYT4"/>
<evidence type="ECO:0000256" key="9">
    <source>
        <dbReference type="ARBA" id="ARBA00032785"/>
    </source>
</evidence>
<organism evidence="11 12">
    <name type="scientific">Culter alburnus</name>
    <name type="common">Topmouth culter</name>
    <dbReference type="NCBI Taxonomy" id="194366"/>
    <lineage>
        <taxon>Eukaryota</taxon>
        <taxon>Metazoa</taxon>
        <taxon>Chordata</taxon>
        <taxon>Craniata</taxon>
        <taxon>Vertebrata</taxon>
        <taxon>Euteleostomi</taxon>
        <taxon>Actinopterygii</taxon>
        <taxon>Neopterygii</taxon>
        <taxon>Teleostei</taxon>
        <taxon>Ostariophysi</taxon>
        <taxon>Cypriniformes</taxon>
        <taxon>Xenocyprididae</taxon>
        <taxon>Xenocypridinae</taxon>
        <taxon>Culter</taxon>
    </lineage>
</organism>
<dbReference type="EMBL" id="JAWDJR010000023">
    <property type="protein sequence ID" value="KAK9953095.1"/>
    <property type="molecule type" value="Genomic_DNA"/>
</dbReference>
<sequence>MRLLPFALLLAAGVFLTSAEAQSSFSKLPDTYKKGVELAVQNVNAHEGVQQHFLFFKTIDKSQIEAGHDVTYIYHNFQLKATKCKRGTENADTTTCAFRNDRPLIDCAVCYKTYAGAIETEPKPYVNCVHKPALTEDMKKERIEYCNKMCYSSGSPTLLAVGSQ</sequence>
<protein>
    <recommendedName>
        <fullName evidence="2">Retinoic acid receptor responder protein 2</fullName>
    </recommendedName>
    <alternativeName>
        <fullName evidence="9">Chemerin</fullName>
    </alternativeName>
</protein>
<dbReference type="InterPro" id="IPR046350">
    <property type="entry name" value="Cystatin_sf"/>
</dbReference>
<evidence type="ECO:0000256" key="7">
    <source>
        <dbReference type="ARBA" id="ARBA00023157"/>
    </source>
</evidence>
<gene>
    <name evidence="11" type="ORF">ABG768_017118</name>
</gene>
<dbReference type="PANTHER" id="PTHR15106:SF2">
    <property type="entry name" value="RETINOIC ACID RECEPTOR RESPONDER PROTEIN 2"/>
    <property type="match status" value="1"/>
</dbReference>
<dbReference type="GO" id="GO:0006954">
    <property type="term" value="P:inflammatory response"/>
    <property type="evidence" value="ECO:0007669"/>
    <property type="project" value="UniProtKB-KW"/>
</dbReference>
<keyword evidence="6" id="KW-0221">Differentiation</keyword>
<comment type="subcellular location">
    <subcellularLocation>
        <location evidence="1">Secreted</location>
    </subcellularLocation>
</comment>
<keyword evidence="3" id="KW-0145">Chemotaxis</keyword>
<dbReference type="SUPFAM" id="SSF54403">
    <property type="entry name" value="Cystatin/monellin"/>
    <property type="match status" value="1"/>
</dbReference>
<dbReference type="PANTHER" id="PTHR15106">
    <property type="entry name" value="RETINOIC ACID RECEPTOR RESPONDER PROTEIN 2"/>
    <property type="match status" value="1"/>
</dbReference>
<dbReference type="GO" id="GO:0005576">
    <property type="term" value="C:extracellular region"/>
    <property type="evidence" value="ECO:0007669"/>
    <property type="project" value="UniProtKB-SubCell"/>
</dbReference>
<reference evidence="11 12" key="1">
    <citation type="submission" date="2024-05" db="EMBL/GenBank/DDBJ databases">
        <title>A high-quality chromosomal-level genome assembly of Topmouth culter (Culter alburnus).</title>
        <authorList>
            <person name="Zhao H."/>
        </authorList>
    </citation>
    <scope>NUCLEOTIDE SEQUENCE [LARGE SCALE GENOMIC DNA]</scope>
    <source>
        <strain evidence="11">CATC2023</strain>
        <tissue evidence="11">Muscle</tissue>
    </source>
</reference>
<keyword evidence="8" id="KW-0395">Inflammatory response</keyword>
<comment type="caution">
    <text evidence="11">The sequence shown here is derived from an EMBL/GenBank/DDBJ whole genome shotgun (WGS) entry which is preliminary data.</text>
</comment>
<name>A0AAW1YYT4_CULAL</name>